<comment type="caution">
    <text evidence="10">Lacks conserved residue(s) required for the propagation of feature annotation.</text>
</comment>
<dbReference type="GO" id="GO:0007166">
    <property type="term" value="P:cell surface receptor signaling pathway"/>
    <property type="evidence" value="ECO:0007669"/>
    <property type="project" value="InterPro"/>
</dbReference>
<evidence type="ECO:0000256" key="6">
    <source>
        <dbReference type="ARBA" id="ARBA00022777"/>
    </source>
</evidence>
<keyword evidence="3" id="KW-0808">Transferase</keyword>
<dbReference type="PANTHER" id="PTHR27005:SF241">
    <property type="entry name" value="OS10G0174548 PROTEIN"/>
    <property type="match status" value="1"/>
</dbReference>
<evidence type="ECO:0000256" key="7">
    <source>
        <dbReference type="ARBA" id="ARBA00022840"/>
    </source>
</evidence>
<dbReference type="SMART" id="SM00181">
    <property type="entry name" value="EGF"/>
    <property type="match status" value="2"/>
</dbReference>
<dbReference type="GO" id="GO:0005509">
    <property type="term" value="F:calcium ion binding"/>
    <property type="evidence" value="ECO:0007669"/>
    <property type="project" value="InterPro"/>
</dbReference>
<dbReference type="GO" id="GO:0005886">
    <property type="term" value="C:plasma membrane"/>
    <property type="evidence" value="ECO:0007669"/>
    <property type="project" value="TreeGrafter"/>
</dbReference>
<dbReference type="InterPro" id="IPR008271">
    <property type="entry name" value="Ser/Thr_kinase_AS"/>
</dbReference>
<dbReference type="InterPro" id="IPR000152">
    <property type="entry name" value="EGF-type_Asp/Asn_hydroxyl_site"/>
</dbReference>
<dbReference type="Gene3D" id="2.10.25.10">
    <property type="entry name" value="Laminin"/>
    <property type="match status" value="1"/>
</dbReference>
<keyword evidence="5 11" id="KW-0547">Nucleotide-binding</keyword>
<reference evidence="12" key="1">
    <citation type="submission" date="2015-06" db="UniProtKB">
        <authorList>
            <consortium name="EnsemblPlants"/>
        </authorList>
    </citation>
    <scope>IDENTIFICATION</scope>
</reference>
<dbReference type="FunFam" id="3.30.200.20:FF:000337">
    <property type="entry name" value="Wall-associated receptor kinase 3"/>
    <property type="match status" value="1"/>
</dbReference>
<dbReference type="CDD" id="cd00054">
    <property type="entry name" value="EGF_CA"/>
    <property type="match status" value="1"/>
</dbReference>
<evidence type="ECO:0000256" key="8">
    <source>
        <dbReference type="ARBA" id="ARBA00023157"/>
    </source>
</evidence>
<dbReference type="SMART" id="SM00220">
    <property type="entry name" value="S_TKc"/>
    <property type="match status" value="1"/>
</dbReference>
<dbReference type="InterPro" id="IPR025287">
    <property type="entry name" value="WAK_GUB"/>
</dbReference>
<dbReference type="PROSITE" id="PS00107">
    <property type="entry name" value="PROTEIN_KINASE_ATP"/>
    <property type="match status" value="1"/>
</dbReference>
<dbReference type="InterPro" id="IPR018097">
    <property type="entry name" value="EGF_Ca-bd_CS"/>
</dbReference>
<dbReference type="SUPFAM" id="SSF57196">
    <property type="entry name" value="EGF/Laminin"/>
    <property type="match status" value="1"/>
</dbReference>
<evidence type="ECO:0000256" key="4">
    <source>
        <dbReference type="ARBA" id="ARBA00022729"/>
    </source>
</evidence>
<dbReference type="AlphaFoldDB" id="M8CY43"/>
<organism evidence="12">
    <name type="scientific">Aegilops tauschii</name>
    <name type="common">Tausch's goatgrass</name>
    <name type="synonym">Aegilops squarrosa</name>
    <dbReference type="NCBI Taxonomy" id="37682"/>
    <lineage>
        <taxon>Eukaryota</taxon>
        <taxon>Viridiplantae</taxon>
        <taxon>Streptophyta</taxon>
        <taxon>Embryophyta</taxon>
        <taxon>Tracheophyta</taxon>
        <taxon>Spermatophyta</taxon>
        <taxon>Magnoliopsida</taxon>
        <taxon>Liliopsida</taxon>
        <taxon>Poales</taxon>
        <taxon>Poaceae</taxon>
        <taxon>BOP clade</taxon>
        <taxon>Pooideae</taxon>
        <taxon>Triticodae</taxon>
        <taxon>Triticeae</taxon>
        <taxon>Triticinae</taxon>
        <taxon>Aegilops</taxon>
    </lineage>
</organism>
<keyword evidence="10" id="KW-0245">EGF-like domain</keyword>
<evidence type="ECO:0000256" key="5">
    <source>
        <dbReference type="ARBA" id="ARBA00022741"/>
    </source>
</evidence>
<dbReference type="Pfam" id="PF07714">
    <property type="entry name" value="PK_Tyr_Ser-Thr"/>
    <property type="match status" value="1"/>
</dbReference>
<dbReference type="GO" id="GO:0005524">
    <property type="term" value="F:ATP binding"/>
    <property type="evidence" value="ECO:0007669"/>
    <property type="project" value="UniProtKB-UniRule"/>
</dbReference>
<dbReference type="PROSITE" id="PS00108">
    <property type="entry name" value="PROTEIN_KINASE_ST"/>
    <property type="match status" value="1"/>
</dbReference>
<dbReference type="ExpressionAtlas" id="M8CY43">
    <property type="expression patterns" value="baseline"/>
</dbReference>
<dbReference type="PROSITE" id="PS01187">
    <property type="entry name" value="EGF_CA"/>
    <property type="match status" value="1"/>
</dbReference>
<keyword evidence="2" id="KW-0723">Serine/threonine-protein kinase</keyword>
<keyword evidence="6" id="KW-0418">Kinase</keyword>
<keyword evidence="7 11" id="KW-0067">ATP-binding</keyword>
<dbReference type="InterPro" id="IPR017441">
    <property type="entry name" value="Protein_kinase_ATP_BS"/>
</dbReference>
<evidence type="ECO:0000256" key="11">
    <source>
        <dbReference type="PROSITE-ProRule" id="PRU10141"/>
    </source>
</evidence>
<comment type="subcellular location">
    <subcellularLocation>
        <location evidence="1">Membrane</location>
        <topology evidence="1">Single-pass type I membrane protein</topology>
    </subcellularLocation>
</comment>
<dbReference type="PROSITE" id="PS50026">
    <property type="entry name" value="EGF_3"/>
    <property type="match status" value="1"/>
</dbReference>
<dbReference type="GO" id="GO:0030247">
    <property type="term" value="F:polysaccharide binding"/>
    <property type="evidence" value="ECO:0007669"/>
    <property type="project" value="InterPro"/>
</dbReference>
<dbReference type="InterPro" id="IPR001245">
    <property type="entry name" value="Ser-Thr/Tyr_kinase_cat_dom"/>
</dbReference>
<sequence length="809" mass="89495">MAIPSQLLPYLLAAAAAFLILSAIAEQRGLEEQQQQQQAVVARPRCQDMCGNISIPFPFGMGKPRCFLPGFEVICNTSSSGRPRLFLAYNESGPVQVVSALNHRFTARNVTASFVMKNAVELMDISVAHNEARAYRAVSSACSTNSTHFRAKFQYTNLGDEGPFLLSAMRNVLIGVGSNVESMMMTSTGETGNEMKAYMPSCLSNLMGKLKYATDGNGTCSGLGCCQAALPLNVTEFGVSFMPRLNLLWQTNPCFYGMLVEKSWYNFSVHDLYGRELLYPRGVPVVLEFAIRNLGSCPPEGQQKPQGYACISGNSTCVNTTRGDDYVCKCLEHYDGNPYIIGGCLDIDECKLPDSYPCWNGGICSNRLEGYDCPCKSGMNGKTGHCVENFPLPAKVIVGVQTNMLDANPLCRTTLLASPCQEGLAISGFLPEPGIVSDWWDKVLVDEPSQVRRRRSGLAACIVVLVVMVMARQLLTLKRFYEQNGGPVLKGVKNIKIYRRKEMKQITNNYNRVIGEGNFGKVYMGTLENKQQVAIKRSIKVDKNMKAEFTGEVIVQSEMRHKNIARLLGCCLELDVPMLVYEYVSRGSLYDALFGLRRVHIIPVDMRLQIAVGSAEGLTYMHSAGESTIRHGDVKSANILLDENFCPKVSDFGTSRLLAGGKSEKTERVVGDMSYIDPIYMDQGIVTQKSDVYSFGVVLIELITRRPATYSNKRNYVTSFVEAYLDKRVRNLIDNDITSEVDIKLLEMVSGVAMECVKLNPEERLDMKQVEHRLLEIIGQGVQNGQGRNYQADLGPAPDDVALLKSWGE</sequence>
<dbReference type="SUPFAM" id="SSF56112">
    <property type="entry name" value="Protein kinase-like (PK-like)"/>
    <property type="match status" value="1"/>
</dbReference>
<protein>
    <submittedName>
        <fullName evidence="12">Wall-associated receptor kinase 1</fullName>
    </submittedName>
</protein>
<keyword evidence="9" id="KW-0325">Glycoprotein</keyword>
<evidence type="ECO:0000256" key="10">
    <source>
        <dbReference type="PROSITE-ProRule" id="PRU00076"/>
    </source>
</evidence>
<dbReference type="PROSITE" id="PS00010">
    <property type="entry name" value="ASX_HYDROXYL"/>
    <property type="match status" value="1"/>
</dbReference>
<dbReference type="PANTHER" id="PTHR27005">
    <property type="entry name" value="WALL-ASSOCIATED RECEPTOR KINASE-LIKE 21"/>
    <property type="match status" value="1"/>
</dbReference>
<evidence type="ECO:0000313" key="12">
    <source>
        <dbReference type="EnsemblPlants" id="EMT28741"/>
    </source>
</evidence>
<dbReference type="GO" id="GO:0004674">
    <property type="term" value="F:protein serine/threonine kinase activity"/>
    <property type="evidence" value="ECO:0007669"/>
    <property type="project" value="UniProtKB-KW"/>
</dbReference>
<dbReference type="SMART" id="SM00179">
    <property type="entry name" value="EGF_CA"/>
    <property type="match status" value="1"/>
</dbReference>
<dbReference type="InterPro" id="IPR045274">
    <property type="entry name" value="WAK-like"/>
</dbReference>
<dbReference type="Gene3D" id="1.10.510.10">
    <property type="entry name" value="Transferase(Phosphotransferase) domain 1"/>
    <property type="match status" value="1"/>
</dbReference>
<name>M8CY43_AEGTA</name>
<accession>M8CY43</accession>
<dbReference type="EnsemblPlants" id="EMT28741">
    <property type="protein sequence ID" value="EMT28741"/>
    <property type="gene ID" value="F775_05249"/>
</dbReference>
<dbReference type="Pfam" id="PF13947">
    <property type="entry name" value="GUB_WAK_bind"/>
    <property type="match status" value="1"/>
</dbReference>
<dbReference type="Gene3D" id="3.30.200.20">
    <property type="entry name" value="Phosphorylase Kinase, domain 1"/>
    <property type="match status" value="1"/>
</dbReference>
<dbReference type="InterPro" id="IPR001881">
    <property type="entry name" value="EGF-like_Ca-bd_dom"/>
</dbReference>
<evidence type="ECO:0000256" key="2">
    <source>
        <dbReference type="ARBA" id="ARBA00022527"/>
    </source>
</evidence>
<evidence type="ECO:0000256" key="9">
    <source>
        <dbReference type="ARBA" id="ARBA00023180"/>
    </source>
</evidence>
<feature type="binding site" evidence="11">
    <location>
        <position position="536"/>
    </location>
    <ligand>
        <name>ATP</name>
        <dbReference type="ChEBI" id="CHEBI:30616"/>
    </ligand>
</feature>
<dbReference type="PROSITE" id="PS50011">
    <property type="entry name" value="PROTEIN_KINASE_DOM"/>
    <property type="match status" value="1"/>
</dbReference>
<proteinExistence type="predicted"/>
<dbReference type="InterPro" id="IPR000742">
    <property type="entry name" value="EGF"/>
</dbReference>
<evidence type="ECO:0000256" key="3">
    <source>
        <dbReference type="ARBA" id="ARBA00022679"/>
    </source>
</evidence>
<dbReference type="InterPro" id="IPR011009">
    <property type="entry name" value="Kinase-like_dom_sf"/>
</dbReference>
<evidence type="ECO:0000256" key="1">
    <source>
        <dbReference type="ARBA" id="ARBA00004479"/>
    </source>
</evidence>
<keyword evidence="4" id="KW-0732">Signal</keyword>
<keyword evidence="8" id="KW-1015">Disulfide bond</keyword>
<dbReference type="InterPro" id="IPR000719">
    <property type="entry name" value="Prot_kinase_dom"/>
</dbReference>